<name>A0A844FX52_9BACT</name>
<dbReference type="InterPro" id="IPR050792">
    <property type="entry name" value="ADP-ribosylglycohydrolase"/>
</dbReference>
<reference evidence="2 3" key="1">
    <citation type="submission" date="2019-08" db="EMBL/GenBank/DDBJ databases">
        <title>In-depth cultivation of the pig gut microbiome towards novel bacterial diversity and tailored functional studies.</title>
        <authorList>
            <person name="Wylensek D."/>
            <person name="Hitch T.C.A."/>
            <person name="Clavel T."/>
        </authorList>
    </citation>
    <scope>NUCLEOTIDE SEQUENCE [LARGE SCALE GENOMIC DNA]</scope>
    <source>
        <strain evidence="2 3">BBE-744-WT-12</strain>
    </source>
</reference>
<dbReference type="InterPro" id="IPR036705">
    <property type="entry name" value="Ribosyl_crysJ1_sf"/>
</dbReference>
<dbReference type="SUPFAM" id="SSF101478">
    <property type="entry name" value="ADP-ribosylglycohydrolase"/>
    <property type="match status" value="1"/>
</dbReference>
<dbReference type="PANTHER" id="PTHR16222">
    <property type="entry name" value="ADP-RIBOSYLGLYCOHYDROLASE"/>
    <property type="match status" value="1"/>
</dbReference>
<evidence type="ECO:0000313" key="2">
    <source>
        <dbReference type="EMBL" id="MST95787.1"/>
    </source>
</evidence>
<dbReference type="EMBL" id="VUNS01000001">
    <property type="protein sequence ID" value="MST95787.1"/>
    <property type="molecule type" value="Genomic_DNA"/>
</dbReference>
<dbReference type="GO" id="GO:0016787">
    <property type="term" value="F:hydrolase activity"/>
    <property type="evidence" value="ECO:0007669"/>
    <property type="project" value="UniProtKB-KW"/>
</dbReference>
<comment type="cofactor">
    <cofactor evidence="1">
        <name>Mg(2+)</name>
        <dbReference type="ChEBI" id="CHEBI:18420"/>
    </cofactor>
    <text evidence="1">Binds 2 magnesium ions per subunit.</text>
</comment>
<proteinExistence type="predicted"/>
<dbReference type="Gene3D" id="1.10.4080.10">
    <property type="entry name" value="ADP-ribosylation/Crystallin J1"/>
    <property type="match status" value="1"/>
</dbReference>
<gene>
    <name evidence="2" type="ORF">FYJ85_01850</name>
</gene>
<accession>A0A844FX52</accession>
<feature type="binding site" evidence="1">
    <location>
        <position position="55"/>
    </location>
    <ligand>
        <name>Mg(2+)</name>
        <dbReference type="ChEBI" id="CHEBI:18420"/>
        <label>1</label>
    </ligand>
</feature>
<evidence type="ECO:0000256" key="1">
    <source>
        <dbReference type="PIRSR" id="PIRSR605502-1"/>
    </source>
</evidence>
<keyword evidence="2" id="KW-0378">Hydrolase</keyword>
<dbReference type="InterPro" id="IPR005502">
    <property type="entry name" value="Ribosyl_crysJ1"/>
</dbReference>
<keyword evidence="3" id="KW-1185">Reference proteome</keyword>
<protein>
    <submittedName>
        <fullName evidence="2">ADP-ribosylglycohydrolase family protein</fullName>
    </submittedName>
</protein>
<dbReference type="RefSeq" id="WP_106053320.1">
    <property type="nucleotide sequence ID" value="NZ_VUNS01000001.1"/>
</dbReference>
<dbReference type="GO" id="GO:0046872">
    <property type="term" value="F:metal ion binding"/>
    <property type="evidence" value="ECO:0007669"/>
    <property type="project" value="UniProtKB-KW"/>
</dbReference>
<feature type="binding site" evidence="1">
    <location>
        <position position="57"/>
    </location>
    <ligand>
        <name>Mg(2+)</name>
        <dbReference type="ChEBI" id="CHEBI:18420"/>
        <label>1</label>
    </ligand>
</feature>
<dbReference type="Pfam" id="PF03747">
    <property type="entry name" value="ADP_ribosyl_GH"/>
    <property type="match status" value="1"/>
</dbReference>
<keyword evidence="1" id="KW-0460">Magnesium</keyword>
<sequence length="356" mass="38765">MMDYSIEPRVTGLLLGTAAGDSLGLPGEHLGRKRWLRRFPGPLRQRFLFGHGMISDDTEHTIMAAQAVLSSGGDPESFLLSFSWRLRYWLLFLPAGCGWGTLRSVIRLWSGLSPRESGVASAGNGAAMRSAVFGVLFPDPIERREFVRLATQVTHSDHRAFVGALAVAEMAALALVTPLGRKPDRDDVCTRLRVMVSDDPEWLKLVDRMEEGWRNGVSVADFASLLGLGRGVSGYVYHTVPVALYGWFAHYGDVRETLNAVIPCGGDTDSTGAIAGALAGVSAGADAIPAEYTGRLFEYPYNVGFLRRLGTQLTRFSIGVPAAVVPAAYWAIPLRNLLFLGTVLAHLLGRALFFWR</sequence>
<feature type="binding site" evidence="1">
    <location>
        <position position="267"/>
    </location>
    <ligand>
        <name>Mg(2+)</name>
        <dbReference type="ChEBI" id="CHEBI:18420"/>
        <label>1</label>
    </ligand>
</feature>
<comment type="caution">
    <text evidence="2">The sequence shown here is derived from an EMBL/GenBank/DDBJ whole genome shotgun (WGS) entry which is preliminary data.</text>
</comment>
<feature type="binding site" evidence="1">
    <location>
        <position position="269"/>
    </location>
    <ligand>
        <name>Mg(2+)</name>
        <dbReference type="ChEBI" id="CHEBI:18420"/>
        <label>1</label>
    </ligand>
</feature>
<evidence type="ECO:0000313" key="3">
    <source>
        <dbReference type="Proteomes" id="UP000435649"/>
    </source>
</evidence>
<dbReference type="PANTHER" id="PTHR16222:SF12">
    <property type="entry name" value="ADP-RIBOSYLGLYCOHYDROLASE-RELATED"/>
    <property type="match status" value="1"/>
</dbReference>
<organism evidence="2 3">
    <name type="scientific">Victivallis lenta</name>
    <dbReference type="NCBI Taxonomy" id="2606640"/>
    <lineage>
        <taxon>Bacteria</taxon>
        <taxon>Pseudomonadati</taxon>
        <taxon>Lentisphaerota</taxon>
        <taxon>Lentisphaeria</taxon>
        <taxon>Victivallales</taxon>
        <taxon>Victivallaceae</taxon>
        <taxon>Victivallis</taxon>
    </lineage>
</organism>
<feature type="binding site" evidence="1">
    <location>
        <position position="56"/>
    </location>
    <ligand>
        <name>Mg(2+)</name>
        <dbReference type="ChEBI" id="CHEBI:18420"/>
        <label>1</label>
    </ligand>
</feature>
<dbReference type="AlphaFoldDB" id="A0A844FX52"/>
<keyword evidence="1" id="KW-0479">Metal-binding</keyword>
<feature type="binding site" evidence="1">
    <location>
        <position position="270"/>
    </location>
    <ligand>
        <name>Mg(2+)</name>
        <dbReference type="ChEBI" id="CHEBI:18420"/>
        <label>1</label>
    </ligand>
</feature>
<dbReference type="Proteomes" id="UP000435649">
    <property type="component" value="Unassembled WGS sequence"/>
</dbReference>